<comment type="subcellular location">
    <subcellularLocation>
        <location evidence="1 7">Cell membrane</location>
        <topology evidence="1 7">Multi-pass membrane protein</topology>
    </subcellularLocation>
</comment>
<feature type="transmembrane region" description="Helical" evidence="7">
    <location>
        <begin position="12"/>
        <end position="38"/>
    </location>
</feature>
<dbReference type="PANTHER" id="PTHR43227:SF11">
    <property type="entry name" value="BLL4140 PROTEIN"/>
    <property type="match status" value="1"/>
</dbReference>
<organism evidence="9 10">
    <name type="scientific">Cohnella phaseoli</name>
    <dbReference type="NCBI Taxonomy" id="456490"/>
    <lineage>
        <taxon>Bacteria</taxon>
        <taxon>Bacillati</taxon>
        <taxon>Bacillota</taxon>
        <taxon>Bacilli</taxon>
        <taxon>Bacillales</taxon>
        <taxon>Paenibacillaceae</taxon>
        <taxon>Cohnella</taxon>
    </lineage>
</organism>
<feature type="domain" description="ABC transmembrane type-1" evidence="8">
    <location>
        <begin position="71"/>
        <end position="285"/>
    </location>
</feature>
<dbReference type="InterPro" id="IPR035906">
    <property type="entry name" value="MetI-like_sf"/>
</dbReference>
<dbReference type="InterPro" id="IPR000515">
    <property type="entry name" value="MetI-like"/>
</dbReference>
<evidence type="ECO:0000256" key="2">
    <source>
        <dbReference type="ARBA" id="ARBA00022448"/>
    </source>
</evidence>
<sequence>MFNRKWRQESANHIMLLPGVLFLFLFCYIPMFGIVISFQKYYPTKGFLKSQWVGLENFQYIFELPDFNRVLWNTIFIATAKIVLHLIVPIVTALLLNEIRSALFKRSVQTLIYLPYFLSWVILAGILMDVLSLKGIVNQLLQGLGLESVFFLGDNKWFPWTLIVSDTWKQFGFDTIIYLAALTGINPTLYEAAVIDGASRWKQTLHITLPGMAPIIVLMMTLSLGNVLNAGFDQVFNLYSPPVYESGDILDTMIYRIGLQDYQFSVSAALGLFKSLVSFVLVSVSYGLAYRYANYRIF</sequence>
<dbReference type="SUPFAM" id="SSF161098">
    <property type="entry name" value="MetI-like"/>
    <property type="match status" value="1"/>
</dbReference>
<dbReference type="GO" id="GO:0005886">
    <property type="term" value="C:plasma membrane"/>
    <property type="evidence" value="ECO:0007669"/>
    <property type="project" value="UniProtKB-SubCell"/>
</dbReference>
<accession>A0A3D9HT90</accession>
<evidence type="ECO:0000313" key="10">
    <source>
        <dbReference type="Proteomes" id="UP000256977"/>
    </source>
</evidence>
<dbReference type="AlphaFoldDB" id="A0A3D9HT90"/>
<comment type="similarity">
    <text evidence="7">Belongs to the binding-protein-dependent transport system permease family.</text>
</comment>
<dbReference type="PANTHER" id="PTHR43227">
    <property type="entry name" value="BLL4140 PROTEIN"/>
    <property type="match status" value="1"/>
</dbReference>
<evidence type="ECO:0000313" key="9">
    <source>
        <dbReference type="EMBL" id="RED52645.1"/>
    </source>
</evidence>
<name>A0A3D9HT90_9BACL</name>
<keyword evidence="4 7" id="KW-0812">Transmembrane</keyword>
<reference evidence="9 10" key="1">
    <citation type="submission" date="2018-07" db="EMBL/GenBank/DDBJ databases">
        <title>Genomic Encyclopedia of Type Strains, Phase III (KMG-III): the genomes of soil and plant-associated and newly described type strains.</title>
        <authorList>
            <person name="Whitman W."/>
        </authorList>
    </citation>
    <scope>NUCLEOTIDE SEQUENCE [LARGE SCALE GENOMIC DNA]</scope>
    <source>
        <strain evidence="9 10">CECT 7287</strain>
    </source>
</reference>
<comment type="caution">
    <text evidence="9">The sequence shown here is derived from an EMBL/GenBank/DDBJ whole genome shotgun (WGS) entry which is preliminary data.</text>
</comment>
<evidence type="ECO:0000256" key="5">
    <source>
        <dbReference type="ARBA" id="ARBA00022989"/>
    </source>
</evidence>
<dbReference type="Gene3D" id="1.10.3720.10">
    <property type="entry name" value="MetI-like"/>
    <property type="match status" value="1"/>
</dbReference>
<dbReference type="InterPro" id="IPR050809">
    <property type="entry name" value="UgpAE/MalFG_permease"/>
</dbReference>
<proteinExistence type="inferred from homology"/>
<keyword evidence="2 7" id="KW-0813">Transport</keyword>
<dbReference type="EMBL" id="QRDZ01000057">
    <property type="protein sequence ID" value="RED52645.1"/>
    <property type="molecule type" value="Genomic_DNA"/>
</dbReference>
<dbReference type="GO" id="GO:0055085">
    <property type="term" value="P:transmembrane transport"/>
    <property type="evidence" value="ECO:0007669"/>
    <property type="project" value="InterPro"/>
</dbReference>
<feature type="transmembrane region" description="Helical" evidence="7">
    <location>
        <begin position="268"/>
        <end position="289"/>
    </location>
</feature>
<protein>
    <submittedName>
        <fullName evidence="9">Putative aldouronate transport system permease protein</fullName>
    </submittedName>
</protein>
<keyword evidence="5 7" id="KW-1133">Transmembrane helix</keyword>
<feature type="transmembrane region" description="Helical" evidence="7">
    <location>
        <begin position="108"/>
        <end position="128"/>
    </location>
</feature>
<evidence type="ECO:0000256" key="3">
    <source>
        <dbReference type="ARBA" id="ARBA00022475"/>
    </source>
</evidence>
<keyword evidence="6 7" id="KW-0472">Membrane</keyword>
<feature type="transmembrane region" description="Helical" evidence="7">
    <location>
        <begin position="70"/>
        <end position="96"/>
    </location>
</feature>
<feature type="transmembrane region" description="Helical" evidence="7">
    <location>
        <begin position="176"/>
        <end position="195"/>
    </location>
</feature>
<dbReference type="Pfam" id="PF00528">
    <property type="entry name" value="BPD_transp_1"/>
    <property type="match status" value="1"/>
</dbReference>
<gene>
    <name evidence="9" type="ORF">DFP98_1574</name>
</gene>
<evidence type="ECO:0000256" key="1">
    <source>
        <dbReference type="ARBA" id="ARBA00004651"/>
    </source>
</evidence>
<keyword evidence="10" id="KW-1185">Reference proteome</keyword>
<evidence type="ECO:0000256" key="7">
    <source>
        <dbReference type="RuleBase" id="RU363032"/>
    </source>
</evidence>
<dbReference type="PROSITE" id="PS50928">
    <property type="entry name" value="ABC_TM1"/>
    <property type="match status" value="1"/>
</dbReference>
<keyword evidence="3" id="KW-1003">Cell membrane</keyword>
<feature type="transmembrane region" description="Helical" evidence="7">
    <location>
        <begin position="207"/>
        <end position="228"/>
    </location>
</feature>
<evidence type="ECO:0000259" key="8">
    <source>
        <dbReference type="PROSITE" id="PS50928"/>
    </source>
</evidence>
<dbReference type="CDD" id="cd06261">
    <property type="entry name" value="TM_PBP2"/>
    <property type="match status" value="1"/>
</dbReference>
<dbReference type="RefSeq" id="WP_246017152.1">
    <property type="nucleotide sequence ID" value="NZ_QRDZ01000057.1"/>
</dbReference>
<evidence type="ECO:0000256" key="6">
    <source>
        <dbReference type="ARBA" id="ARBA00023136"/>
    </source>
</evidence>
<evidence type="ECO:0000256" key="4">
    <source>
        <dbReference type="ARBA" id="ARBA00022692"/>
    </source>
</evidence>
<dbReference type="Proteomes" id="UP000256977">
    <property type="component" value="Unassembled WGS sequence"/>
</dbReference>